<accession>A0ABU9UAV2</accession>
<comment type="caution">
    <text evidence="1">The sequence shown here is derived from an EMBL/GenBank/DDBJ whole genome shotgun (WGS) entry which is preliminary data.</text>
</comment>
<organism evidence="1 2">
    <name type="scientific">Rarispira pelagica</name>
    <dbReference type="NCBI Taxonomy" id="3141764"/>
    <lineage>
        <taxon>Bacteria</taxon>
        <taxon>Pseudomonadati</taxon>
        <taxon>Spirochaetota</taxon>
        <taxon>Spirochaetia</taxon>
        <taxon>Winmispirales</taxon>
        <taxon>Winmispiraceae</taxon>
        <taxon>Rarispira</taxon>
    </lineage>
</organism>
<name>A0ABU9UAV2_9SPIR</name>
<evidence type="ECO:0000313" key="2">
    <source>
        <dbReference type="Proteomes" id="UP001466331"/>
    </source>
</evidence>
<gene>
    <name evidence="1" type="ORF">WKV44_04490</name>
</gene>
<reference evidence="1 2" key="1">
    <citation type="submission" date="2024-03" db="EMBL/GenBank/DDBJ databases">
        <title>Ignisphaera cupida sp. nov., a hyperthermophilic hydrolytic archaeon from a hot spring of Kamchatka, and proposal of Ignisphaeraceae fam. nov.</title>
        <authorList>
            <person name="Podosokorskaya O.A."/>
            <person name="Elcheninov A.G."/>
            <person name="Maltseva A.I."/>
            <person name="Zayulina K.S."/>
            <person name="Novikov A."/>
            <person name="Merkel A.Y."/>
        </authorList>
    </citation>
    <scope>NUCLEOTIDE SEQUENCE [LARGE SCALE GENOMIC DNA]</scope>
    <source>
        <strain evidence="1 2">38H-sp</strain>
    </source>
</reference>
<dbReference type="Proteomes" id="UP001466331">
    <property type="component" value="Unassembled WGS sequence"/>
</dbReference>
<evidence type="ECO:0000313" key="1">
    <source>
        <dbReference type="EMBL" id="MEM5947797.1"/>
    </source>
</evidence>
<keyword evidence="2" id="KW-1185">Reference proteome</keyword>
<dbReference type="EMBL" id="JBCHKQ010000002">
    <property type="protein sequence ID" value="MEM5947797.1"/>
    <property type="molecule type" value="Genomic_DNA"/>
</dbReference>
<dbReference type="RefSeq" id="WP_420069247.1">
    <property type="nucleotide sequence ID" value="NZ_JBCHKQ010000002.1"/>
</dbReference>
<proteinExistence type="predicted"/>
<sequence length="216" mass="24841">MKKLIITLSIYVLASPLLLAEEDWIIQKREEADFFITENQIKSNDPLMMQNAIDNLEKEIENKESSMSTREISYFVSSLAKHSLEVGDIRLLERTINIIKKMGGLQAHDTAITILAQYGEESEVVIYFLPLIGEYISATDVDTIAKITRYYGIIKPSLSVFSFIQNNIETLCKAHPDYFKNRFFIESLTISLDSGFPETINKKTYYLLEGILYDNW</sequence>
<protein>
    <submittedName>
        <fullName evidence="1">Uncharacterized protein</fullName>
    </submittedName>
</protein>